<comment type="caution">
    <text evidence="9">The sequence shown here is derived from an EMBL/GenBank/DDBJ whole genome shotgun (WGS) entry which is preliminary data.</text>
</comment>
<reference evidence="9" key="1">
    <citation type="journal article" date="2014" name="Int. J. Syst. Evol. Microbiol.">
        <title>Complete genome sequence of Corynebacterium casei LMG S-19264T (=DSM 44701T), isolated from a smear-ripened cheese.</title>
        <authorList>
            <consortium name="US DOE Joint Genome Institute (JGI-PGF)"/>
            <person name="Walter F."/>
            <person name="Albersmeier A."/>
            <person name="Kalinowski J."/>
            <person name="Ruckert C."/>
        </authorList>
    </citation>
    <scope>NUCLEOTIDE SEQUENCE</scope>
    <source>
        <strain evidence="9">CGMCC 1.6293</strain>
    </source>
</reference>
<feature type="binding site" evidence="8">
    <location>
        <position position="255"/>
    </location>
    <ligand>
        <name>Mg(2+)</name>
        <dbReference type="ChEBI" id="CHEBI:18420"/>
    </ligand>
</feature>
<dbReference type="RefSeq" id="WP_028285920.1">
    <property type="nucleotide sequence ID" value="NZ_BMLF01000001.1"/>
</dbReference>
<keyword evidence="6 8" id="KW-0067">ATP-binding</keyword>
<keyword evidence="7 8" id="KW-0460">Magnesium</keyword>
<comment type="catalytic activity">
    <reaction evidence="8">
        <text>L-seryl-[protein] + UTP = O-(5'-uridylyl)-L-seryl-[protein] + diphosphate</text>
        <dbReference type="Rhea" id="RHEA:64604"/>
        <dbReference type="Rhea" id="RHEA-COMP:9863"/>
        <dbReference type="Rhea" id="RHEA-COMP:16635"/>
        <dbReference type="ChEBI" id="CHEBI:29999"/>
        <dbReference type="ChEBI" id="CHEBI:33019"/>
        <dbReference type="ChEBI" id="CHEBI:46398"/>
        <dbReference type="ChEBI" id="CHEBI:156051"/>
    </reaction>
</comment>
<protein>
    <recommendedName>
        <fullName evidence="8">Protein nucleotidyltransferase YdiU</fullName>
        <ecNumber evidence="8">2.7.7.-</ecNumber>
    </recommendedName>
    <alternativeName>
        <fullName evidence="8">Protein adenylyltransferase YdiU</fullName>
        <ecNumber evidence="8">2.7.7.108</ecNumber>
    </alternativeName>
    <alternativeName>
        <fullName evidence="8">Protein uridylyltransferase YdiU</fullName>
        <ecNumber evidence="8">2.7.7.-</ecNumber>
    </alternativeName>
</protein>
<dbReference type="NCBIfam" id="NF000658">
    <property type="entry name" value="PRK00029.1"/>
    <property type="match status" value="1"/>
</dbReference>
<feature type="binding site" evidence="8">
    <location>
        <position position="89"/>
    </location>
    <ligand>
        <name>ATP</name>
        <dbReference type="ChEBI" id="CHEBI:30616"/>
    </ligand>
</feature>
<keyword evidence="2 8" id="KW-0808">Transferase</keyword>
<keyword evidence="10" id="KW-1185">Reference proteome</keyword>
<evidence type="ECO:0000256" key="8">
    <source>
        <dbReference type="HAMAP-Rule" id="MF_00692"/>
    </source>
</evidence>
<feature type="binding site" evidence="8">
    <location>
        <position position="173"/>
    </location>
    <ligand>
        <name>ATP</name>
        <dbReference type="ChEBI" id="CHEBI:30616"/>
    </ligand>
</feature>
<feature type="binding site" evidence="8">
    <location>
        <position position="122"/>
    </location>
    <ligand>
        <name>ATP</name>
        <dbReference type="ChEBI" id="CHEBI:30616"/>
    </ligand>
</feature>
<keyword evidence="4 8" id="KW-0479">Metal-binding</keyword>
<dbReference type="Proteomes" id="UP000649829">
    <property type="component" value="Unassembled WGS sequence"/>
</dbReference>
<comment type="function">
    <text evidence="8">Nucleotidyltransferase involved in the post-translational modification of proteins. It can catalyze the addition of adenosine monophosphate (AMP) or uridine monophosphate (UMP) to a protein, resulting in modifications known as AMPylation and UMPylation.</text>
</comment>
<feature type="binding site" evidence="8">
    <location>
        <position position="87"/>
    </location>
    <ligand>
        <name>ATP</name>
        <dbReference type="ChEBI" id="CHEBI:30616"/>
    </ligand>
</feature>
<evidence type="ECO:0000256" key="5">
    <source>
        <dbReference type="ARBA" id="ARBA00022741"/>
    </source>
</evidence>
<dbReference type="GO" id="GO:0070733">
    <property type="term" value="F:AMPylase activity"/>
    <property type="evidence" value="ECO:0007669"/>
    <property type="project" value="UniProtKB-EC"/>
</dbReference>
<dbReference type="EC" id="2.7.7.-" evidence="8"/>
<comment type="catalytic activity">
    <reaction evidence="8">
        <text>L-threonyl-[protein] + ATP = 3-O-(5'-adenylyl)-L-threonyl-[protein] + diphosphate</text>
        <dbReference type="Rhea" id="RHEA:54292"/>
        <dbReference type="Rhea" id="RHEA-COMP:11060"/>
        <dbReference type="Rhea" id="RHEA-COMP:13847"/>
        <dbReference type="ChEBI" id="CHEBI:30013"/>
        <dbReference type="ChEBI" id="CHEBI:30616"/>
        <dbReference type="ChEBI" id="CHEBI:33019"/>
        <dbReference type="ChEBI" id="CHEBI:138113"/>
        <dbReference type="EC" id="2.7.7.108"/>
    </reaction>
</comment>
<evidence type="ECO:0000313" key="10">
    <source>
        <dbReference type="Proteomes" id="UP000649829"/>
    </source>
</evidence>
<feature type="binding site" evidence="8">
    <location>
        <position position="90"/>
    </location>
    <ligand>
        <name>ATP</name>
        <dbReference type="ChEBI" id="CHEBI:30616"/>
    </ligand>
</feature>
<feature type="active site" description="Proton acceptor" evidence="8">
    <location>
        <position position="245"/>
    </location>
</feature>
<dbReference type="AlphaFoldDB" id="A0A917SPG7"/>
<feature type="binding site" evidence="8">
    <location>
        <position position="255"/>
    </location>
    <ligand>
        <name>ATP</name>
        <dbReference type="ChEBI" id="CHEBI:30616"/>
    </ligand>
</feature>
<evidence type="ECO:0000256" key="2">
    <source>
        <dbReference type="ARBA" id="ARBA00022679"/>
    </source>
</evidence>
<comment type="catalytic activity">
    <reaction evidence="8">
        <text>L-histidyl-[protein] + UTP = N(tele)-(5'-uridylyl)-L-histidyl-[protein] + diphosphate</text>
        <dbReference type="Rhea" id="RHEA:83891"/>
        <dbReference type="Rhea" id="RHEA-COMP:9745"/>
        <dbReference type="Rhea" id="RHEA-COMP:20239"/>
        <dbReference type="ChEBI" id="CHEBI:29979"/>
        <dbReference type="ChEBI" id="CHEBI:33019"/>
        <dbReference type="ChEBI" id="CHEBI:46398"/>
        <dbReference type="ChEBI" id="CHEBI:233474"/>
    </reaction>
</comment>
<dbReference type="PANTHER" id="PTHR32057">
    <property type="entry name" value="PROTEIN ADENYLYLTRANSFERASE SELO, MITOCHONDRIAL"/>
    <property type="match status" value="1"/>
</dbReference>
<sequence>MTLALRFDNSYARLPDGFFTRLAPTPVAAPRLMAFNRPLAEELGLTDIPDEATLAAIFSGNTPPEGAAPLAQAYAGHQFGGFNPQLGDGRAILLGEVMDREGKRRDLQLKGSGPTPYSRMGDGRAWVGPVLREYVVSEAMHALGIPTTRALAAVATGEDIQRETRLPGAVLTRVASSHIRVGTFQYFFARRDLDALKALSDYAMQRHYPEAETPEDFLEAVIARQARLIARWMSVGFIHGVMNTDNTSVSGETIDYGPCAFMDAYHPGTVYSSIDRGGRYAYQNQPGIIAWNLAQFASCLVPLMPDEDAAIKRFTEMVQAVPDRVHAEWLTIFRAKLGLTSAREEDERLIVDLLTLMAEGQADFTNTFRALATGRARDQFTDRAAFDAWQARWTARAEGEPDPAGLMTRTNPAYIPRNHRVEQMIDAALEHDMAPFQRLNDVLSRPFEDQPGAEDLTRPPLPGEAVQATFCGT</sequence>
<dbReference type="InterPro" id="IPR003846">
    <property type="entry name" value="SelO"/>
</dbReference>
<keyword evidence="3 8" id="KW-0548">Nucleotidyltransferase</keyword>
<keyword evidence="5 8" id="KW-0547">Nucleotide-binding</keyword>
<comment type="cofactor">
    <cofactor evidence="8">
        <name>Mg(2+)</name>
        <dbReference type="ChEBI" id="CHEBI:18420"/>
    </cofactor>
    <cofactor evidence="8">
        <name>Mn(2+)</name>
        <dbReference type="ChEBI" id="CHEBI:29035"/>
    </cofactor>
</comment>
<name>A0A917SPG7_9RHOB</name>
<dbReference type="GO" id="GO:0005524">
    <property type="term" value="F:ATP binding"/>
    <property type="evidence" value="ECO:0007669"/>
    <property type="project" value="UniProtKB-UniRule"/>
</dbReference>
<comment type="similarity">
    <text evidence="1 8">Belongs to the SELO family.</text>
</comment>
<evidence type="ECO:0000256" key="4">
    <source>
        <dbReference type="ARBA" id="ARBA00022723"/>
    </source>
</evidence>
<comment type="catalytic activity">
    <reaction evidence="8">
        <text>L-tyrosyl-[protein] + UTP = O-(5'-uridylyl)-L-tyrosyl-[protein] + diphosphate</text>
        <dbReference type="Rhea" id="RHEA:83887"/>
        <dbReference type="Rhea" id="RHEA-COMP:10136"/>
        <dbReference type="Rhea" id="RHEA-COMP:20238"/>
        <dbReference type="ChEBI" id="CHEBI:33019"/>
        <dbReference type="ChEBI" id="CHEBI:46398"/>
        <dbReference type="ChEBI" id="CHEBI:46858"/>
        <dbReference type="ChEBI" id="CHEBI:90602"/>
    </reaction>
</comment>
<feature type="binding site" evidence="8">
    <location>
        <position position="180"/>
    </location>
    <ligand>
        <name>ATP</name>
        <dbReference type="ChEBI" id="CHEBI:30616"/>
    </ligand>
</feature>
<accession>A0A917SPG7</accession>
<dbReference type="Pfam" id="PF02696">
    <property type="entry name" value="SelO"/>
    <property type="match status" value="1"/>
</dbReference>
<dbReference type="HAMAP" id="MF_00692">
    <property type="entry name" value="SelO"/>
    <property type="match status" value="1"/>
</dbReference>
<comment type="catalytic activity">
    <reaction evidence="8">
        <text>L-tyrosyl-[protein] + ATP = O-(5'-adenylyl)-L-tyrosyl-[protein] + diphosphate</text>
        <dbReference type="Rhea" id="RHEA:54288"/>
        <dbReference type="Rhea" id="RHEA-COMP:10136"/>
        <dbReference type="Rhea" id="RHEA-COMP:13846"/>
        <dbReference type="ChEBI" id="CHEBI:30616"/>
        <dbReference type="ChEBI" id="CHEBI:33019"/>
        <dbReference type="ChEBI" id="CHEBI:46858"/>
        <dbReference type="ChEBI" id="CHEBI:83624"/>
        <dbReference type="EC" id="2.7.7.108"/>
    </reaction>
</comment>
<dbReference type="PANTHER" id="PTHR32057:SF14">
    <property type="entry name" value="PROTEIN ADENYLYLTRANSFERASE SELO, MITOCHONDRIAL"/>
    <property type="match status" value="1"/>
</dbReference>
<comment type="catalytic activity">
    <reaction evidence="8">
        <text>L-seryl-[protein] + ATP = 3-O-(5'-adenylyl)-L-seryl-[protein] + diphosphate</text>
        <dbReference type="Rhea" id="RHEA:58120"/>
        <dbReference type="Rhea" id="RHEA-COMP:9863"/>
        <dbReference type="Rhea" id="RHEA-COMP:15073"/>
        <dbReference type="ChEBI" id="CHEBI:29999"/>
        <dbReference type="ChEBI" id="CHEBI:30616"/>
        <dbReference type="ChEBI" id="CHEBI:33019"/>
        <dbReference type="ChEBI" id="CHEBI:142516"/>
        <dbReference type="EC" id="2.7.7.108"/>
    </reaction>
</comment>
<dbReference type="EMBL" id="BMLF01000001">
    <property type="protein sequence ID" value="GGL90105.1"/>
    <property type="molecule type" value="Genomic_DNA"/>
</dbReference>
<dbReference type="GO" id="GO:0000287">
    <property type="term" value="F:magnesium ion binding"/>
    <property type="evidence" value="ECO:0007669"/>
    <property type="project" value="UniProtKB-UniRule"/>
</dbReference>
<proteinExistence type="inferred from homology"/>
<dbReference type="EC" id="2.7.7.108" evidence="8"/>
<evidence type="ECO:0000256" key="1">
    <source>
        <dbReference type="ARBA" id="ARBA00009747"/>
    </source>
</evidence>
<dbReference type="GO" id="GO:0030145">
    <property type="term" value="F:manganese ion binding"/>
    <property type="evidence" value="ECO:0007669"/>
    <property type="project" value="UniProtKB-UniRule"/>
</dbReference>
<evidence type="ECO:0000256" key="7">
    <source>
        <dbReference type="ARBA" id="ARBA00022842"/>
    </source>
</evidence>
<evidence type="ECO:0000256" key="6">
    <source>
        <dbReference type="ARBA" id="ARBA00022840"/>
    </source>
</evidence>
<feature type="binding site" evidence="8">
    <location>
        <position position="123"/>
    </location>
    <ligand>
        <name>ATP</name>
        <dbReference type="ChEBI" id="CHEBI:30616"/>
    </ligand>
</feature>
<keyword evidence="8" id="KW-0464">Manganese</keyword>
<evidence type="ECO:0000313" key="9">
    <source>
        <dbReference type="EMBL" id="GGL90105.1"/>
    </source>
</evidence>
<feature type="binding site" evidence="8">
    <location>
        <position position="246"/>
    </location>
    <ligand>
        <name>Mg(2+)</name>
        <dbReference type="ChEBI" id="CHEBI:18420"/>
    </ligand>
</feature>
<reference evidence="9" key="2">
    <citation type="submission" date="2020-09" db="EMBL/GenBank/DDBJ databases">
        <authorList>
            <person name="Sun Q."/>
            <person name="Zhou Y."/>
        </authorList>
    </citation>
    <scope>NUCLEOTIDE SEQUENCE</scope>
    <source>
        <strain evidence="9">CGMCC 1.6293</strain>
    </source>
</reference>
<feature type="binding site" evidence="8">
    <location>
        <position position="110"/>
    </location>
    <ligand>
        <name>ATP</name>
        <dbReference type="ChEBI" id="CHEBI:30616"/>
    </ligand>
</feature>
<evidence type="ECO:0000256" key="3">
    <source>
        <dbReference type="ARBA" id="ARBA00022695"/>
    </source>
</evidence>
<organism evidence="9 10">
    <name type="scientific">Pseudooceanicola nanhaiensis</name>
    <dbReference type="NCBI Taxonomy" id="375761"/>
    <lineage>
        <taxon>Bacteria</taxon>
        <taxon>Pseudomonadati</taxon>
        <taxon>Pseudomonadota</taxon>
        <taxon>Alphaproteobacteria</taxon>
        <taxon>Rhodobacterales</taxon>
        <taxon>Paracoccaceae</taxon>
        <taxon>Pseudooceanicola</taxon>
    </lineage>
</organism>
<gene>
    <name evidence="8" type="primary">ydiU</name>
    <name evidence="8" type="synonym">selO</name>
    <name evidence="9" type="ORF">GCM10011534_10290</name>
</gene>